<comment type="caution">
    <text evidence="4">The sequence shown here is derived from an EMBL/GenBank/DDBJ whole genome shotgun (WGS) entry which is preliminary data.</text>
</comment>
<dbReference type="GO" id="GO:0030687">
    <property type="term" value="C:preribosome, large subunit precursor"/>
    <property type="evidence" value="ECO:0007669"/>
    <property type="project" value="TreeGrafter"/>
</dbReference>
<keyword evidence="2" id="KW-0067">ATP-binding</keyword>
<proteinExistence type="predicted"/>
<keyword evidence="1" id="KW-0547">Nucleotide-binding</keyword>
<evidence type="ECO:0000313" key="5">
    <source>
        <dbReference type="Proteomes" id="UP001233999"/>
    </source>
</evidence>
<name>A0AAD8EPX4_DIPPU</name>
<dbReference type="PROSITE" id="PS50234">
    <property type="entry name" value="VWFA"/>
    <property type="match status" value="1"/>
</dbReference>
<organism evidence="4 5">
    <name type="scientific">Diploptera punctata</name>
    <name type="common">Pacific beetle cockroach</name>
    <dbReference type="NCBI Taxonomy" id="6984"/>
    <lineage>
        <taxon>Eukaryota</taxon>
        <taxon>Metazoa</taxon>
        <taxon>Ecdysozoa</taxon>
        <taxon>Arthropoda</taxon>
        <taxon>Hexapoda</taxon>
        <taxon>Insecta</taxon>
        <taxon>Pterygota</taxon>
        <taxon>Neoptera</taxon>
        <taxon>Polyneoptera</taxon>
        <taxon>Dictyoptera</taxon>
        <taxon>Blattodea</taxon>
        <taxon>Blaberoidea</taxon>
        <taxon>Blaberidae</taxon>
        <taxon>Diplopterinae</taxon>
        <taxon>Diploptera</taxon>
    </lineage>
</organism>
<dbReference type="GO" id="GO:0005634">
    <property type="term" value="C:nucleus"/>
    <property type="evidence" value="ECO:0007669"/>
    <property type="project" value="TreeGrafter"/>
</dbReference>
<evidence type="ECO:0000256" key="2">
    <source>
        <dbReference type="ARBA" id="ARBA00022840"/>
    </source>
</evidence>
<dbReference type="PANTHER" id="PTHR48103">
    <property type="entry name" value="MIDASIN-RELATED"/>
    <property type="match status" value="1"/>
</dbReference>
<protein>
    <recommendedName>
        <fullName evidence="3">VWFA domain-containing protein</fullName>
    </recommendedName>
</protein>
<dbReference type="Gene3D" id="3.40.50.410">
    <property type="entry name" value="von Willebrand factor, type A domain"/>
    <property type="match status" value="1"/>
</dbReference>
<feature type="domain" description="VWFA" evidence="3">
    <location>
        <begin position="117"/>
        <end position="318"/>
    </location>
</feature>
<dbReference type="PANTHER" id="PTHR48103:SF2">
    <property type="entry name" value="MIDASIN"/>
    <property type="match status" value="1"/>
</dbReference>
<accession>A0AAD8EPX4</accession>
<keyword evidence="5" id="KW-1185">Reference proteome</keyword>
<dbReference type="GO" id="GO:0005524">
    <property type="term" value="F:ATP binding"/>
    <property type="evidence" value="ECO:0007669"/>
    <property type="project" value="UniProtKB-KW"/>
</dbReference>
<dbReference type="GO" id="GO:0000055">
    <property type="term" value="P:ribosomal large subunit export from nucleus"/>
    <property type="evidence" value="ECO:0007669"/>
    <property type="project" value="TreeGrafter"/>
</dbReference>
<dbReference type="GO" id="GO:0000027">
    <property type="term" value="P:ribosomal large subunit assembly"/>
    <property type="evidence" value="ECO:0007669"/>
    <property type="project" value="TreeGrafter"/>
</dbReference>
<dbReference type="InterPro" id="IPR036465">
    <property type="entry name" value="vWFA_dom_sf"/>
</dbReference>
<evidence type="ECO:0000313" key="4">
    <source>
        <dbReference type="EMBL" id="KAJ9598091.1"/>
    </source>
</evidence>
<sequence>MPDVEAIVPHEDVLLMEDHETLRSQLENQLATWSEPPPDAEAEKTWEMFSAVTAGLARDLSEQLRLVLEPTQASRLQGDYRTGRRINMRKIIAYIASQFRKDKIWMRRTKPCKREYQIVLAIDDSSSMADNHSKELAFESLALVSRALTLLEAGELSVISFGESPKVLHKLGDPFTEQSGARMILIGCCKQFSFEQKNTRVGQLVDFVTTMFMSHQTRATINVETAQLLVIVSDGRIISEAADKVKQAVRRAKHNGIFMVFLIIDNPESKDSILDIQQPIFRDGKCFGFSPYLDNFPFPFYLILRDINALPTVLSDALRQWFELVTNMD</sequence>
<dbReference type="Proteomes" id="UP001233999">
    <property type="component" value="Unassembled WGS sequence"/>
</dbReference>
<dbReference type="CDD" id="cd01460">
    <property type="entry name" value="vWA_midasin"/>
    <property type="match status" value="1"/>
</dbReference>
<reference evidence="4" key="1">
    <citation type="journal article" date="2023" name="IScience">
        <title>Live-bearing cockroach genome reveals convergent evolutionary mechanisms linked to viviparity in insects and beyond.</title>
        <authorList>
            <person name="Fouks B."/>
            <person name="Harrison M.C."/>
            <person name="Mikhailova A.A."/>
            <person name="Marchal E."/>
            <person name="English S."/>
            <person name="Carruthers M."/>
            <person name="Jennings E.C."/>
            <person name="Chiamaka E.L."/>
            <person name="Frigard R.A."/>
            <person name="Pippel M."/>
            <person name="Attardo G.M."/>
            <person name="Benoit J.B."/>
            <person name="Bornberg-Bauer E."/>
            <person name="Tobe S.S."/>
        </authorList>
    </citation>
    <scope>NUCLEOTIDE SEQUENCE</scope>
    <source>
        <strain evidence="4">Stay&amp;Tobe</strain>
    </source>
</reference>
<evidence type="ECO:0000256" key="1">
    <source>
        <dbReference type="ARBA" id="ARBA00022741"/>
    </source>
</evidence>
<dbReference type="SMART" id="SM00327">
    <property type="entry name" value="VWA"/>
    <property type="match status" value="1"/>
</dbReference>
<gene>
    <name evidence="4" type="ORF">L9F63_026805</name>
</gene>
<dbReference type="FunFam" id="3.40.50.410:FF:000028">
    <property type="entry name" value="Midasin"/>
    <property type="match status" value="1"/>
</dbReference>
<reference evidence="4" key="2">
    <citation type="submission" date="2023-05" db="EMBL/GenBank/DDBJ databases">
        <authorList>
            <person name="Fouks B."/>
        </authorList>
    </citation>
    <scope>NUCLEOTIDE SEQUENCE</scope>
    <source>
        <strain evidence="4">Stay&amp;Tobe</strain>
        <tissue evidence="4">Testes</tissue>
    </source>
</reference>
<dbReference type="AlphaFoldDB" id="A0AAD8EPX4"/>
<evidence type="ECO:0000259" key="3">
    <source>
        <dbReference type="PROSITE" id="PS50234"/>
    </source>
</evidence>
<dbReference type="EMBL" id="JASPKZ010001350">
    <property type="protein sequence ID" value="KAJ9598091.1"/>
    <property type="molecule type" value="Genomic_DNA"/>
</dbReference>
<dbReference type="SUPFAM" id="SSF53300">
    <property type="entry name" value="vWA-like"/>
    <property type="match status" value="1"/>
</dbReference>
<dbReference type="Pfam" id="PF00092">
    <property type="entry name" value="VWA"/>
    <property type="match status" value="1"/>
</dbReference>
<dbReference type="InterPro" id="IPR002035">
    <property type="entry name" value="VWF_A"/>
</dbReference>